<dbReference type="Proteomes" id="UP000244338">
    <property type="component" value="Unassembled WGS sequence"/>
</dbReference>
<reference evidence="2" key="1">
    <citation type="journal article" date="2018" name="Sci. Rep.">
        <title>Lignite coal burning seam in the remote Altai Mountains harbors a hydrogen-driven thermophilic microbial community.</title>
        <authorList>
            <person name="Kadnikov V.V."/>
            <person name="Mardanov A.V."/>
            <person name="Ivasenko D.A."/>
            <person name="Antsiferov D.V."/>
            <person name="Beletsky A.V."/>
            <person name="Karnachuk O.V."/>
            <person name="Ravin N.V."/>
        </authorList>
    </citation>
    <scope>NUCLEOTIDE SEQUENCE [LARGE SCALE GENOMIC DNA]</scope>
</reference>
<comment type="caution">
    <text evidence="1">The sequence shown here is derived from an EMBL/GenBank/DDBJ whole genome shotgun (WGS) entry which is preliminary data.</text>
</comment>
<evidence type="ECO:0000313" key="2">
    <source>
        <dbReference type="Proteomes" id="UP000244338"/>
    </source>
</evidence>
<evidence type="ECO:0000313" key="1">
    <source>
        <dbReference type="EMBL" id="PTQ55789.1"/>
    </source>
</evidence>
<accession>A0A2R6XZE1</accession>
<name>A0A2R6XZE1_9BACL</name>
<protein>
    <submittedName>
        <fullName evidence="1">Uncharacterized protein</fullName>
    </submittedName>
</protein>
<gene>
    <name evidence="1" type="ORF">BSOLF_1461</name>
</gene>
<organism evidence="1 2">
    <name type="scientific">Candidatus Carbonibacillus altaicus</name>
    <dbReference type="NCBI Taxonomy" id="2163959"/>
    <lineage>
        <taxon>Bacteria</taxon>
        <taxon>Bacillati</taxon>
        <taxon>Bacillota</taxon>
        <taxon>Bacilli</taxon>
        <taxon>Bacillales</taxon>
        <taxon>Candidatus Carbonibacillus</taxon>
    </lineage>
</organism>
<proteinExistence type="predicted"/>
<dbReference type="EMBL" id="PEBX01000072">
    <property type="protein sequence ID" value="PTQ55789.1"/>
    <property type="molecule type" value="Genomic_DNA"/>
</dbReference>
<sequence>MLGFFRLPKLSFTSELSGTITVRTNQSKNDQVRLVIFVLKEPN</sequence>
<dbReference type="AlphaFoldDB" id="A0A2R6XZE1"/>